<dbReference type="GeneID" id="57609282"/>
<evidence type="ECO:0008006" key="3">
    <source>
        <dbReference type="Google" id="ProtNLM"/>
    </source>
</evidence>
<evidence type="ECO:0000313" key="1">
    <source>
        <dbReference type="EMBL" id="ALN17449.1"/>
    </source>
</evidence>
<gene>
    <name evidence="1" type="ORF">DW68_002070</name>
</gene>
<sequence>MLVARRVQKVAEQQDDKRESGDLALADFRCTPAWVLLGEPGSGKSEALKIEAKETGGEFLTASTFINSHPMPPQWRGKTLFIDAMDEARASGTNSLALRIANQLRQLDCPAFRLSCRAADWLGSMDKVDLQDLSPDGKLLTLQLSPLTDSDIREILQFNHGVADSEAFVTLAEHHRIKPLLHNPQTLGLIAKAIRGDQWPDNREQVYRLACETLAHENNRRHRDQQRDHVIDDKAVMHAAGQLFATLLLAGKRGIARDEEAGSDEFPTAQQLSPENPTATERALQSALFIPSGQHDEQLIPCHRSVAEYLAATWLTDKLDKHQLPLGRLLNLLLGYDGGVVADLRGLFAWLAQCSVSARHRLLDIDPLGIVLYGDASPFVPADKRLLLQALRKQAEAFPGFRWHLHHDQEAFGALADSALADDFRAILQNEDREEANQSHMDCVLEILTHGAVMPELAETLLTVAKDSSLWLRLRTGALKAWLRLCNPEDAKTLLDMIIAGLVDDSDDELLAKLLVHLYPDHLTPTQLMQSLHIPKDSRLIGSYRMFWDHDLIESAPIEHLPELLSSFNSHTAVFDENHALGELSRAVGRLIAKALEAYGDSAADDDIYKWLGAGADKYGQISRDTATQCFLTQWFLDRPTRYKALLKRCIHARASNSRSFHFARLPASAAPSDIGSWYLHEASSASEAVGKVYLANAVELLIQNSPTDLTLETLASWSKKNSQRAPWLEEFLFCPIEQWRFKHAKSANEYRAEFKEERHQRTIDIIPLFDAIYSGTAPAHALDHLSCVWLDHFSDIHGKTISERFANYSDLGDRLMHAAESGFKLSLQRDDLPSADEIIALYLKKQRYWISQPCLLGLQLLWEENSAQVLALPDALTEQLLAFRISTAHLELQEWLAQTALQRPTLFASLLIRYATAALKQGDTSIEMVYLISRNDAFDQVAALAAPEILKSFPLRAKKEQLGTLERLLEVVHTKAADQFKPLVEHKLTLKGMDSVQKTLWYSLALLLEPERYEQQLWRHIGKSNTRAAFAAEYLCERRTSRIRSSAIPEYTLGRLIELITPDADFERKSGAVTEAMQWGDQVRSMVDMLGASTTPQAEKTLQKLLEQPARQRLRYKIQDTLHQQHSKRREEQFRFLDIDAVTKVLANRGPIDNADLAALCLALLDDIAYEIRHSNDDFYRTFWNVETGKSNVPRAENLCRDDLFRVMRQRLTAHGISSAPEADHAGDKRADLYLDYRNQFTLPIEIKRDSHGDLWKALRNQLIAQYINAPKSRGYGIYLVLWFNDAKYPMPATLDGGKKPKSPQELQTRLEAMLNEEERHRIFVRVLDVSWPK</sequence>
<protein>
    <recommendedName>
        <fullName evidence="3">ATP-binding protein</fullName>
    </recommendedName>
</protein>
<name>A0ABM5VRM3_ECTME</name>
<organism evidence="1 2">
    <name type="scientific">Ectopseudomonas mendocina S5.2</name>
    <dbReference type="NCBI Taxonomy" id="1225174"/>
    <lineage>
        <taxon>Bacteria</taxon>
        <taxon>Pseudomonadati</taxon>
        <taxon>Pseudomonadota</taxon>
        <taxon>Gammaproteobacteria</taxon>
        <taxon>Pseudomonadales</taxon>
        <taxon>Pseudomonadaceae</taxon>
        <taxon>Ectopseudomonas</taxon>
    </lineage>
</organism>
<dbReference type="Proteomes" id="UP000028530">
    <property type="component" value="Chromosome"/>
</dbReference>
<keyword evidence="2" id="KW-1185">Reference proteome</keyword>
<evidence type="ECO:0000313" key="2">
    <source>
        <dbReference type="Proteomes" id="UP000028530"/>
    </source>
</evidence>
<dbReference type="EMBL" id="CP013124">
    <property type="protein sequence ID" value="ALN17449.1"/>
    <property type="molecule type" value="Genomic_DNA"/>
</dbReference>
<dbReference type="RefSeq" id="WP_017363150.1">
    <property type="nucleotide sequence ID" value="NZ_CP013124.1"/>
</dbReference>
<proteinExistence type="predicted"/>
<reference evidence="1 2" key="1">
    <citation type="submission" date="2015-11" db="EMBL/GenBank/DDBJ databases">
        <authorList>
            <person name="Chong T.M."/>
            <person name="Chan K.G."/>
            <person name="Dessaux Y."/>
        </authorList>
    </citation>
    <scope>NUCLEOTIDE SEQUENCE [LARGE SCALE GENOMIC DNA]</scope>
    <source>
        <strain evidence="1 2">S5.2</strain>
    </source>
</reference>
<accession>A0ABM5VRM3</accession>